<reference evidence="1" key="1">
    <citation type="submission" date="2014-09" db="EMBL/GenBank/DDBJ databases">
        <authorList>
            <person name="Magalhaes I.L.F."/>
            <person name="Oliveira U."/>
            <person name="Santos F.R."/>
            <person name="Vidigal T.H.D.A."/>
            <person name="Brescovit A.D."/>
            <person name="Santos A.J."/>
        </authorList>
    </citation>
    <scope>NUCLEOTIDE SEQUENCE</scope>
    <source>
        <tissue evidence="1">Shoot tissue taken approximately 20 cm above the soil surface</tissue>
    </source>
</reference>
<protein>
    <submittedName>
        <fullName evidence="1">Uncharacterized protein</fullName>
    </submittedName>
</protein>
<reference evidence="1" key="2">
    <citation type="journal article" date="2015" name="Data Brief">
        <title>Shoot transcriptome of the giant reed, Arundo donax.</title>
        <authorList>
            <person name="Barrero R.A."/>
            <person name="Guerrero F.D."/>
            <person name="Moolhuijzen P."/>
            <person name="Goolsby J.A."/>
            <person name="Tidwell J."/>
            <person name="Bellgard S.E."/>
            <person name="Bellgard M.I."/>
        </authorList>
    </citation>
    <scope>NUCLEOTIDE SEQUENCE</scope>
    <source>
        <tissue evidence="1">Shoot tissue taken approximately 20 cm above the soil surface</tissue>
    </source>
</reference>
<organism evidence="1">
    <name type="scientific">Arundo donax</name>
    <name type="common">Giant reed</name>
    <name type="synonym">Donax arundinaceus</name>
    <dbReference type="NCBI Taxonomy" id="35708"/>
    <lineage>
        <taxon>Eukaryota</taxon>
        <taxon>Viridiplantae</taxon>
        <taxon>Streptophyta</taxon>
        <taxon>Embryophyta</taxon>
        <taxon>Tracheophyta</taxon>
        <taxon>Spermatophyta</taxon>
        <taxon>Magnoliopsida</taxon>
        <taxon>Liliopsida</taxon>
        <taxon>Poales</taxon>
        <taxon>Poaceae</taxon>
        <taxon>PACMAD clade</taxon>
        <taxon>Arundinoideae</taxon>
        <taxon>Arundineae</taxon>
        <taxon>Arundo</taxon>
    </lineage>
</organism>
<sequence>MTSYNVKYVISSRENLLTAC</sequence>
<evidence type="ECO:0000313" key="1">
    <source>
        <dbReference type="EMBL" id="JAD47837.1"/>
    </source>
</evidence>
<name>A0A0A9AL63_ARUDO</name>
<dbReference type="AlphaFoldDB" id="A0A0A9AL63"/>
<proteinExistence type="predicted"/>
<dbReference type="EMBL" id="GBRH01250058">
    <property type="protein sequence ID" value="JAD47837.1"/>
    <property type="molecule type" value="Transcribed_RNA"/>
</dbReference>
<accession>A0A0A9AL63</accession>